<feature type="compositionally biased region" description="Low complexity" evidence="1">
    <location>
        <begin position="131"/>
        <end position="140"/>
    </location>
</feature>
<dbReference type="EMBL" id="LUGG01000015">
    <property type="protein sequence ID" value="OBZ69807.1"/>
    <property type="molecule type" value="Genomic_DNA"/>
</dbReference>
<feature type="region of interest" description="Disordered" evidence="1">
    <location>
        <begin position="312"/>
        <end position="340"/>
    </location>
</feature>
<keyword evidence="3" id="KW-1185">Reference proteome</keyword>
<protein>
    <submittedName>
        <fullName evidence="2">Uncharacterized protein</fullName>
    </submittedName>
</protein>
<accession>A0A1C7M034</accession>
<feature type="region of interest" description="Disordered" evidence="1">
    <location>
        <begin position="425"/>
        <end position="468"/>
    </location>
</feature>
<name>A0A1C7M034_GRIFR</name>
<feature type="compositionally biased region" description="Acidic residues" evidence="1">
    <location>
        <begin position="446"/>
        <end position="462"/>
    </location>
</feature>
<feature type="compositionally biased region" description="Low complexity" evidence="1">
    <location>
        <begin position="84"/>
        <end position="93"/>
    </location>
</feature>
<sequence length="468" mass="51189">MNTRSSTNSPPDSHPSNNQPLRSKHSISPTPLPRTQLAKRGRPNASKPSASQRSPHNTNSLEPATKSLLSDTSTEVSDLELSYPSEPASSAEPKNVLQEHHGVDVFATDKEPQKKPDLKAPSSHVSGKQKASATDASSTQATMIPTNPLEFMQSMIPLLKRREALTVANQYGAVVNVPKASLPIFIPSKKLRLRFEQIATFRGTTQLINLAVIDDPTGTLTTTSRSQFLAMRSEPTQPALFYLVGISTYCNLFSDFNSPQRNHQICVAISDLIWDRAVAVIGTLYNTQKLYFSTFQGGVSFATYMRENNRKDDAAHSSPLRGLVQSPVKQSPRKSKKKQAPSTLIVDPVLSFNAIVPVYDGTAPFKLSSFEHLPRITNKDIDNESIVMVLFTVSNWTSMQQPPRTFASMNIQHIILLSNPPASTVASKATTSQTEPKDIHPGVQSDTDEDPAEENSEPEASADEGVTI</sequence>
<proteinExistence type="predicted"/>
<evidence type="ECO:0000313" key="3">
    <source>
        <dbReference type="Proteomes" id="UP000092993"/>
    </source>
</evidence>
<organism evidence="2 3">
    <name type="scientific">Grifola frondosa</name>
    <name type="common">Maitake</name>
    <name type="synonym">Polyporus frondosus</name>
    <dbReference type="NCBI Taxonomy" id="5627"/>
    <lineage>
        <taxon>Eukaryota</taxon>
        <taxon>Fungi</taxon>
        <taxon>Dikarya</taxon>
        <taxon>Basidiomycota</taxon>
        <taxon>Agaricomycotina</taxon>
        <taxon>Agaricomycetes</taxon>
        <taxon>Polyporales</taxon>
        <taxon>Grifolaceae</taxon>
        <taxon>Grifola</taxon>
    </lineage>
</organism>
<reference evidence="2 3" key="1">
    <citation type="submission" date="2016-03" db="EMBL/GenBank/DDBJ databases">
        <title>Whole genome sequencing of Grifola frondosa 9006-11.</title>
        <authorList>
            <person name="Min B."/>
            <person name="Park H."/>
            <person name="Kim J.-G."/>
            <person name="Cho H."/>
            <person name="Oh Y.-L."/>
            <person name="Kong W.-S."/>
            <person name="Choi I.-G."/>
        </authorList>
    </citation>
    <scope>NUCLEOTIDE SEQUENCE [LARGE SCALE GENOMIC DNA]</scope>
    <source>
        <strain evidence="2 3">9006-11</strain>
    </source>
</reference>
<evidence type="ECO:0000313" key="2">
    <source>
        <dbReference type="EMBL" id="OBZ69807.1"/>
    </source>
</evidence>
<feature type="compositionally biased region" description="Polar residues" evidence="1">
    <location>
        <begin position="1"/>
        <end position="29"/>
    </location>
</feature>
<dbReference type="Proteomes" id="UP000092993">
    <property type="component" value="Unassembled WGS sequence"/>
</dbReference>
<evidence type="ECO:0000256" key="1">
    <source>
        <dbReference type="SAM" id="MobiDB-lite"/>
    </source>
</evidence>
<dbReference type="AlphaFoldDB" id="A0A1C7M034"/>
<feature type="compositionally biased region" description="Polar residues" evidence="1">
    <location>
        <begin position="425"/>
        <end position="434"/>
    </location>
</feature>
<gene>
    <name evidence="2" type="ORF">A0H81_10153</name>
</gene>
<feature type="region of interest" description="Disordered" evidence="1">
    <location>
        <begin position="1"/>
        <end position="95"/>
    </location>
</feature>
<dbReference type="OMA" id="MNGETHG"/>
<feature type="compositionally biased region" description="Basic and acidic residues" evidence="1">
    <location>
        <begin position="108"/>
        <end position="118"/>
    </location>
</feature>
<dbReference type="OrthoDB" id="2960452at2759"/>
<comment type="caution">
    <text evidence="2">The sequence shown here is derived from an EMBL/GenBank/DDBJ whole genome shotgun (WGS) entry which is preliminary data.</text>
</comment>
<feature type="region of interest" description="Disordered" evidence="1">
    <location>
        <begin position="108"/>
        <end position="140"/>
    </location>
</feature>
<feature type="compositionally biased region" description="Polar residues" evidence="1">
    <location>
        <begin position="46"/>
        <end position="76"/>
    </location>
</feature>